<feature type="region of interest" description="Disordered" evidence="1">
    <location>
        <begin position="1"/>
        <end position="51"/>
    </location>
</feature>
<proteinExistence type="predicted"/>
<evidence type="ECO:0000256" key="1">
    <source>
        <dbReference type="SAM" id="MobiDB-lite"/>
    </source>
</evidence>
<sequence length="107" mass="12186">MSDPKTRERRSPPGDKQLSLERDCRNGYGENSKASRKNIPLFKAQSNRRGRHGARIAVNAMLDDDALQAERMLLLADHKALKPAKRKDPDRPLGETLARKEKALRRE</sequence>
<reference evidence="2" key="2">
    <citation type="submission" date="2023-07" db="EMBL/GenBank/DDBJ databases">
        <authorList>
            <person name="Shen H."/>
        </authorList>
    </citation>
    <scope>NUCLEOTIDE SEQUENCE</scope>
    <source>
        <strain evidence="2">TNR-22</strain>
    </source>
</reference>
<name>A0ABT8YHD5_9HYPH</name>
<dbReference type="RefSeq" id="WP_304374697.1">
    <property type="nucleotide sequence ID" value="NZ_JAUOZU010000001.1"/>
</dbReference>
<protein>
    <submittedName>
        <fullName evidence="2">Uncharacterized protein</fullName>
    </submittedName>
</protein>
<dbReference type="Proteomes" id="UP001174932">
    <property type="component" value="Unassembled WGS sequence"/>
</dbReference>
<comment type="caution">
    <text evidence="2">The sequence shown here is derived from an EMBL/GenBank/DDBJ whole genome shotgun (WGS) entry which is preliminary data.</text>
</comment>
<dbReference type="EMBL" id="JAUOZU010000001">
    <property type="protein sequence ID" value="MDO6962827.1"/>
    <property type="molecule type" value="Genomic_DNA"/>
</dbReference>
<evidence type="ECO:0000313" key="3">
    <source>
        <dbReference type="Proteomes" id="UP001174932"/>
    </source>
</evidence>
<feature type="compositionally biased region" description="Basic and acidic residues" evidence="1">
    <location>
        <begin position="1"/>
        <end position="25"/>
    </location>
</feature>
<feature type="region of interest" description="Disordered" evidence="1">
    <location>
        <begin position="82"/>
        <end position="107"/>
    </location>
</feature>
<reference evidence="2" key="1">
    <citation type="journal article" date="2015" name="Int. J. Syst. Evol. Microbiol.">
        <title>Rhizobium alvei sp. nov., isolated from a freshwater river.</title>
        <authorList>
            <person name="Sheu S.Y."/>
            <person name="Huang H.W."/>
            <person name="Young C.C."/>
            <person name="Chen W.M."/>
        </authorList>
    </citation>
    <scope>NUCLEOTIDE SEQUENCE</scope>
    <source>
        <strain evidence="2">TNR-22</strain>
    </source>
</reference>
<accession>A0ABT8YHD5</accession>
<keyword evidence="3" id="KW-1185">Reference proteome</keyword>
<gene>
    <name evidence="2" type="ORF">Q4481_02595</name>
</gene>
<organism evidence="2 3">
    <name type="scientific">Rhizobium alvei</name>
    <dbReference type="NCBI Taxonomy" id="1132659"/>
    <lineage>
        <taxon>Bacteria</taxon>
        <taxon>Pseudomonadati</taxon>
        <taxon>Pseudomonadota</taxon>
        <taxon>Alphaproteobacteria</taxon>
        <taxon>Hyphomicrobiales</taxon>
        <taxon>Rhizobiaceae</taxon>
        <taxon>Rhizobium/Agrobacterium group</taxon>
        <taxon>Rhizobium</taxon>
    </lineage>
</organism>
<evidence type="ECO:0000313" key="2">
    <source>
        <dbReference type="EMBL" id="MDO6962827.1"/>
    </source>
</evidence>